<feature type="compositionally biased region" description="Pro residues" evidence="1">
    <location>
        <begin position="323"/>
        <end position="334"/>
    </location>
</feature>
<gene>
    <name evidence="2" type="ORF">SFRICE_005815</name>
</gene>
<accession>A0A2H1VFR8</accession>
<evidence type="ECO:0000256" key="1">
    <source>
        <dbReference type="SAM" id="MobiDB-lite"/>
    </source>
</evidence>
<sequence length="334" mass="36775">MPTKTTRTTLVLYKFKAKVRTANNLNFSSHLELRQMGDRLYTTPVTSPRHSVLHTLTNYQHTDSVWTLVFRVLAAFTNIKFHIHMTSRLKETHCESHKELLRGGIKTATRSTAPSCPGIVSKAHYRLARKRHRPYSSRIYSSNKEHNWSYQIVLSYARCHPPPLYVHHDCTDGAMAGQLIAVQRLAGSIRARSHSLCNQQIVVSGLDIPSAIPPGTCVHKSGPPSTRNPAGAGAPLLFNYKSLRDSNDAPAAANLAMQSAMFINIGDISAGTVTRISVPTVRSPPDLNQTRANGSSLPHAPQRAIRPPQIEPTQKVTDAPERALPPIPDISPTT</sequence>
<dbReference type="EMBL" id="ODYU01002327">
    <property type="protein sequence ID" value="SOQ39677.1"/>
    <property type="molecule type" value="Genomic_DNA"/>
</dbReference>
<evidence type="ECO:0000313" key="2">
    <source>
        <dbReference type="EMBL" id="SOQ39677.1"/>
    </source>
</evidence>
<reference evidence="2" key="1">
    <citation type="submission" date="2016-07" db="EMBL/GenBank/DDBJ databases">
        <authorList>
            <person name="Bretaudeau A."/>
        </authorList>
    </citation>
    <scope>NUCLEOTIDE SEQUENCE</scope>
    <source>
        <strain evidence="2">Rice</strain>
        <tissue evidence="2">Whole body</tissue>
    </source>
</reference>
<dbReference type="AlphaFoldDB" id="A0A2H1VFR8"/>
<protein>
    <submittedName>
        <fullName evidence="2">SFRICE_005815</fullName>
    </submittedName>
</protein>
<organism evidence="2">
    <name type="scientific">Spodoptera frugiperda</name>
    <name type="common">Fall armyworm</name>
    <dbReference type="NCBI Taxonomy" id="7108"/>
    <lineage>
        <taxon>Eukaryota</taxon>
        <taxon>Metazoa</taxon>
        <taxon>Ecdysozoa</taxon>
        <taxon>Arthropoda</taxon>
        <taxon>Hexapoda</taxon>
        <taxon>Insecta</taxon>
        <taxon>Pterygota</taxon>
        <taxon>Neoptera</taxon>
        <taxon>Endopterygota</taxon>
        <taxon>Lepidoptera</taxon>
        <taxon>Glossata</taxon>
        <taxon>Ditrysia</taxon>
        <taxon>Noctuoidea</taxon>
        <taxon>Noctuidae</taxon>
        <taxon>Amphipyrinae</taxon>
        <taxon>Spodoptera</taxon>
    </lineage>
</organism>
<feature type="compositionally biased region" description="Polar residues" evidence="1">
    <location>
        <begin position="286"/>
        <end position="296"/>
    </location>
</feature>
<name>A0A2H1VFR8_SPOFR</name>
<proteinExistence type="predicted"/>
<feature type="region of interest" description="Disordered" evidence="1">
    <location>
        <begin position="280"/>
        <end position="334"/>
    </location>
</feature>